<sequence length="106" mass="11432">MSATMSPAMSAALSLPTLQLDLRLDGTDTFGTLEWVLASARRTGLSLQQMHMQGRTARLVTEAPEAGLLQLFLRRVEQGVDLAVLEAEFTEQEDIEAADTAEALAA</sequence>
<gene>
    <name evidence="1" type="ORF">C7419_102449</name>
</gene>
<dbReference type="RefSeq" id="WP_258307975.1">
    <property type="nucleotide sequence ID" value="NZ_QGGT01000002.1"/>
</dbReference>
<dbReference type="EMBL" id="QGGT01000002">
    <property type="protein sequence ID" value="PWK35173.1"/>
    <property type="molecule type" value="Genomic_DNA"/>
</dbReference>
<reference evidence="1 2" key="1">
    <citation type="submission" date="2018-05" db="EMBL/GenBank/DDBJ databases">
        <title>Genomic Encyclopedia of Type Strains, Phase IV (KMG-V): Genome sequencing to study the core and pangenomes of soil and plant-associated prokaryotes.</title>
        <authorList>
            <person name="Whitman W."/>
        </authorList>
    </citation>
    <scope>NUCLEOTIDE SEQUENCE [LARGE SCALE GENOMIC DNA]</scope>
    <source>
        <strain evidence="1 2">SLV-132</strain>
    </source>
</reference>
<evidence type="ECO:0000313" key="2">
    <source>
        <dbReference type="Proteomes" id="UP000245754"/>
    </source>
</evidence>
<keyword evidence="2" id="KW-1185">Reference proteome</keyword>
<evidence type="ECO:0008006" key="3">
    <source>
        <dbReference type="Google" id="ProtNLM"/>
    </source>
</evidence>
<name>A0A316EW64_9BURK</name>
<proteinExistence type="predicted"/>
<accession>A0A316EW64</accession>
<organism evidence="1 2">
    <name type="scientific">Cupriavidus plantarum</name>
    <dbReference type="NCBI Taxonomy" id="942865"/>
    <lineage>
        <taxon>Bacteria</taxon>
        <taxon>Pseudomonadati</taxon>
        <taxon>Pseudomonadota</taxon>
        <taxon>Betaproteobacteria</taxon>
        <taxon>Burkholderiales</taxon>
        <taxon>Burkholderiaceae</taxon>
        <taxon>Cupriavidus</taxon>
    </lineage>
</organism>
<comment type="caution">
    <text evidence="1">The sequence shown here is derived from an EMBL/GenBank/DDBJ whole genome shotgun (WGS) entry which is preliminary data.</text>
</comment>
<dbReference type="Proteomes" id="UP000245754">
    <property type="component" value="Unassembled WGS sequence"/>
</dbReference>
<protein>
    <recommendedName>
        <fullName evidence="3">AsnC family transcriptional regulator</fullName>
    </recommendedName>
</protein>
<dbReference type="AlphaFoldDB" id="A0A316EW64"/>
<evidence type="ECO:0000313" key="1">
    <source>
        <dbReference type="EMBL" id="PWK35173.1"/>
    </source>
</evidence>